<dbReference type="InterPro" id="IPR014284">
    <property type="entry name" value="RNA_pol_sigma-70_dom"/>
</dbReference>
<dbReference type="InterPro" id="IPR039425">
    <property type="entry name" value="RNA_pol_sigma-70-like"/>
</dbReference>
<dbReference type="GO" id="GO:0006352">
    <property type="term" value="P:DNA-templated transcription initiation"/>
    <property type="evidence" value="ECO:0007669"/>
    <property type="project" value="InterPro"/>
</dbReference>
<keyword evidence="2" id="KW-0731">Sigma factor</keyword>
<dbReference type="GO" id="GO:0016987">
    <property type="term" value="F:sigma factor activity"/>
    <property type="evidence" value="ECO:0007669"/>
    <property type="project" value="UniProtKB-KW"/>
</dbReference>
<dbReference type="AlphaFoldDB" id="A0A7X1E9M2"/>
<dbReference type="PANTHER" id="PTHR43133:SF39">
    <property type="entry name" value="SIMILAR TO RNA POLYMERASE SIGMA-E FACTOR"/>
    <property type="match status" value="1"/>
</dbReference>
<keyword evidence="1" id="KW-0805">Transcription regulation</keyword>
<dbReference type="InterPro" id="IPR013324">
    <property type="entry name" value="RNA_pol_sigma_r3/r4-like"/>
</dbReference>
<evidence type="ECO:0000313" key="6">
    <source>
        <dbReference type="Proteomes" id="UP000526501"/>
    </source>
</evidence>
<feature type="domain" description="RNA polymerase sigma-70 ECF-like HTH" evidence="4">
    <location>
        <begin position="19"/>
        <end position="198"/>
    </location>
</feature>
<organism evidence="5 6">
    <name type="scientific">Pelagicoccus albus</name>
    <dbReference type="NCBI Taxonomy" id="415222"/>
    <lineage>
        <taxon>Bacteria</taxon>
        <taxon>Pseudomonadati</taxon>
        <taxon>Verrucomicrobiota</taxon>
        <taxon>Opitutia</taxon>
        <taxon>Puniceicoccales</taxon>
        <taxon>Pelagicoccaceae</taxon>
        <taxon>Pelagicoccus</taxon>
    </lineage>
</organism>
<dbReference type="EMBL" id="JACHVC010000012">
    <property type="protein sequence ID" value="MBC2607338.1"/>
    <property type="molecule type" value="Genomic_DNA"/>
</dbReference>
<evidence type="ECO:0000256" key="1">
    <source>
        <dbReference type="ARBA" id="ARBA00023015"/>
    </source>
</evidence>
<evidence type="ECO:0000259" key="4">
    <source>
        <dbReference type="Pfam" id="PF07638"/>
    </source>
</evidence>
<evidence type="ECO:0000256" key="2">
    <source>
        <dbReference type="ARBA" id="ARBA00023082"/>
    </source>
</evidence>
<dbReference type="SUPFAM" id="SSF88659">
    <property type="entry name" value="Sigma3 and sigma4 domains of RNA polymerase sigma factors"/>
    <property type="match status" value="1"/>
</dbReference>
<comment type="caution">
    <text evidence="5">The sequence shown here is derived from an EMBL/GenBank/DDBJ whole genome shotgun (WGS) entry which is preliminary data.</text>
</comment>
<dbReference type="InterPro" id="IPR011517">
    <property type="entry name" value="RNA_pol_sigma70_ECF-like"/>
</dbReference>
<dbReference type="NCBIfam" id="TIGR02937">
    <property type="entry name" value="sigma70-ECF"/>
    <property type="match status" value="1"/>
</dbReference>
<evidence type="ECO:0000256" key="3">
    <source>
        <dbReference type="ARBA" id="ARBA00023163"/>
    </source>
</evidence>
<name>A0A7X1E9M2_9BACT</name>
<dbReference type="NCBIfam" id="TIGR02999">
    <property type="entry name" value="Sig-70_X6"/>
    <property type="match status" value="1"/>
</dbReference>
<sequence length="204" mass="23145">MTSKQLKDEKPFWSESNVSDLTICLQAIESGDERASEELLPLVYDELRQHAGVRMARESSAHTLQPTALVHEAWLRVVGKGGIRWESRAHFFGAAAEAMRRILIESARRKARLKRGGDLVRVDLNKIDVASASPEEKVLMIDEALEKLKEKDPEQARVVILKFYMSNTNAEVADMLRVSERTVERRWAFAKAWLMDAIKNQQGG</sequence>
<reference evidence="5 6" key="1">
    <citation type="submission" date="2020-07" db="EMBL/GenBank/DDBJ databases">
        <authorList>
            <person name="Feng X."/>
        </authorList>
    </citation>
    <scope>NUCLEOTIDE SEQUENCE [LARGE SCALE GENOMIC DNA]</scope>
    <source>
        <strain evidence="5 6">JCM23202</strain>
    </source>
</reference>
<accession>A0A7X1E9M2</accession>
<dbReference type="InterPro" id="IPR036388">
    <property type="entry name" value="WH-like_DNA-bd_sf"/>
</dbReference>
<proteinExistence type="predicted"/>
<dbReference type="PANTHER" id="PTHR43133">
    <property type="entry name" value="RNA POLYMERASE ECF-TYPE SIGMA FACTO"/>
    <property type="match status" value="1"/>
</dbReference>
<dbReference type="Gene3D" id="1.10.10.10">
    <property type="entry name" value="Winged helix-like DNA-binding domain superfamily/Winged helix DNA-binding domain"/>
    <property type="match status" value="1"/>
</dbReference>
<gene>
    <name evidence="5" type="ORF">H5P27_14900</name>
</gene>
<keyword evidence="6" id="KW-1185">Reference proteome</keyword>
<dbReference type="Proteomes" id="UP000526501">
    <property type="component" value="Unassembled WGS sequence"/>
</dbReference>
<evidence type="ECO:0000313" key="5">
    <source>
        <dbReference type="EMBL" id="MBC2607338.1"/>
    </source>
</evidence>
<keyword evidence="3" id="KW-0804">Transcription</keyword>
<protein>
    <submittedName>
        <fullName evidence="5">Sigma-70 family RNA polymerase sigma factor</fullName>
    </submittedName>
</protein>
<dbReference type="InterPro" id="IPR053812">
    <property type="entry name" value="HTH_Sigma70_ECF-like"/>
</dbReference>
<dbReference type="Pfam" id="PF07638">
    <property type="entry name" value="Sigma70_ECF"/>
    <property type="match status" value="1"/>
</dbReference>